<dbReference type="PANTHER" id="PTHR22604">
    <property type="entry name" value="OXIDOREDUCTASES"/>
    <property type="match status" value="1"/>
</dbReference>
<proteinExistence type="inferred from homology"/>
<dbReference type="InterPro" id="IPR000683">
    <property type="entry name" value="Gfo/Idh/MocA-like_OxRdtase_N"/>
</dbReference>
<keyword evidence="6" id="KW-1185">Reference proteome</keyword>
<dbReference type="Gene3D" id="3.30.360.10">
    <property type="entry name" value="Dihydrodipicolinate Reductase, domain 2"/>
    <property type="match status" value="1"/>
</dbReference>
<protein>
    <submittedName>
        <fullName evidence="5">Dehydrogenase</fullName>
    </submittedName>
</protein>
<name>A0A9X8Y7B1_9FIRM</name>
<evidence type="ECO:0000313" key="5">
    <source>
        <dbReference type="EMBL" id="TCL41575.1"/>
    </source>
</evidence>
<evidence type="ECO:0000313" key="6">
    <source>
        <dbReference type="Proteomes" id="UP000294682"/>
    </source>
</evidence>
<dbReference type="InterPro" id="IPR036291">
    <property type="entry name" value="NAD(P)-bd_dom_sf"/>
</dbReference>
<evidence type="ECO:0000256" key="1">
    <source>
        <dbReference type="ARBA" id="ARBA00010928"/>
    </source>
</evidence>
<dbReference type="InterPro" id="IPR055170">
    <property type="entry name" value="GFO_IDH_MocA-like_dom"/>
</dbReference>
<dbReference type="Pfam" id="PF22725">
    <property type="entry name" value="GFO_IDH_MocA_C3"/>
    <property type="match status" value="1"/>
</dbReference>
<feature type="domain" description="GFO/IDH/MocA-like oxidoreductase" evidence="4">
    <location>
        <begin position="130"/>
        <end position="243"/>
    </location>
</feature>
<accession>A0A9X8Y7B1</accession>
<evidence type="ECO:0000259" key="4">
    <source>
        <dbReference type="Pfam" id="PF22725"/>
    </source>
</evidence>
<dbReference type="EMBL" id="SLUK01000013">
    <property type="protein sequence ID" value="TCL41575.1"/>
    <property type="molecule type" value="Genomic_DNA"/>
</dbReference>
<dbReference type="Gene3D" id="3.40.50.720">
    <property type="entry name" value="NAD(P)-binding Rossmann-like Domain"/>
    <property type="match status" value="1"/>
</dbReference>
<sequence length="322" mass="34991">MKIGILGAGEIAHEMAKTVAGMEDCEVLAVGARELLRAEGFAKEYGIPRAYGSYGELVEDKEVELIYIATPHSHHYQHAKLALEAGRHVLCEKAFTANASQARELFALAEARGLFLGEAMWTRFLPMKAKLQQLLHDGAIGQVRSLSASIGYAISDIPRLREPALAGGALLDIGVYVLNFAAIALGEEIEKVESSCQLYGTGVDACESITLTFRGGRMAVLHANMTALSDRGGVICGSEGYIRVGDVETCAPLEVYDGERRLVARHEAPPCHSGYQYEVAAAAKAVREGRGECPEMPHAETLRILELCDRLRDAWGVRYPFE</sequence>
<keyword evidence="2" id="KW-0560">Oxidoreductase</keyword>
<dbReference type="GO" id="GO:0016491">
    <property type="term" value="F:oxidoreductase activity"/>
    <property type="evidence" value="ECO:0007669"/>
    <property type="project" value="UniProtKB-KW"/>
</dbReference>
<comment type="caution">
    <text evidence="5">The sequence shown here is derived from an EMBL/GenBank/DDBJ whole genome shotgun (WGS) entry which is preliminary data.</text>
</comment>
<dbReference type="Pfam" id="PF01408">
    <property type="entry name" value="GFO_IDH_MocA"/>
    <property type="match status" value="1"/>
</dbReference>
<dbReference type="Proteomes" id="UP000294682">
    <property type="component" value="Unassembled WGS sequence"/>
</dbReference>
<reference evidence="5 6" key="1">
    <citation type="submission" date="2019-03" db="EMBL/GenBank/DDBJ databases">
        <title>Genomic Encyclopedia of Type Strains, Phase IV (KMG-IV): sequencing the most valuable type-strain genomes for metagenomic binning, comparative biology and taxonomic classification.</title>
        <authorList>
            <person name="Goeker M."/>
        </authorList>
    </citation>
    <scope>NUCLEOTIDE SEQUENCE [LARGE SCALE GENOMIC DNA]</scope>
    <source>
        <strain evidence="5 6">DSM 100433</strain>
    </source>
</reference>
<dbReference type="AlphaFoldDB" id="A0A9X8Y7B1"/>
<evidence type="ECO:0000256" key="2">
    <source>
        <dbReference type="ARBA" id="ARBA00023002"/>
    </source>
</evidence>
<evidence type="ECO:0000259" key="3">
    <source>
        <dbReference type="Pfam" id="PF01408"/>
    </source>
</evidence>
<dbReference type="SUPFAM" id="SSF51735">
    <property type="entry name" value="NAD(P)-binding Rossmann-fold domains"/>
    <property type="match status" value="1"/>
</dbReference>
<dbReference type="RefSeq" id="WP_132085178.1">
    <property type="nucleotide sequence ID" value="NZ_JADNAH010000108.1"/>
</dbReference>
<organism evidence="5 6">
    <name type="scientific">Harryflintia acetispora</name>
    <dbReference type="NCBI Taxonomy" id="1849041"/>
    <lineage>
        <taxon>Bacteria</taxon>
        <taxon>Bacillati</taxon>
        <taxon>Bacillota</taxon>
        <taxon>Clostridia</taxon>
        <taxon>Eubacteriales</taxon>
        <taxon>Oscillospiraceae</taxon>
        <taxon>Harryflintia</taxon>
    </lineage>
</organism>
<feature type="domain" description="Gfo/Idh/MocA-like oxidoreductase N-terminal" evidence="3">
    <location>
        <begin position="1"/>
        <end position="115"/>
    </location>
</feature>
<dbReference type="PANTHER" id="PTHR22604:SF105">
    <property type="entry name" value="TRANS-1,2-DIHYDROBENZENE-1,2-DIOL DEHYDROGENASE"/>
    <property type="match status" value="1"/>
</dbReference>
<dbReference type="SUPFAM" id="SSF55347">
    <property type="entry name" value="Glyceraldehyde-3-phosphate dehydrogenase-like, C-terminal domain"/>
    <property type="match status" value="1"/>
</dbReference>
<comment type="similarity">
    <text evidence="1">Belongs to the Gfo/Idh/MocA family.</text>
</comment>
<gene>
    <name evidence="5" type="ORF">EDD78_11349</name>
</gene>
<dbReference type="GO" id="GO:0000166">
    <property type="term" value="F:nucleotide binding"/>
    <property type="evidence" value="ECO:0007669"/>
    <property type="project" value="InterPro"/>
</dbReference>
<dbReference type="InterPro" id="IPR050984">
    <property type="entry name" value="Gfo/Idh/MocA_domain"/>
</dbReference>